<dbReference type="PROSITE" id="PS50240">
    <property type="entry name" value="TRYPSIN_DOM"/>
    <property type="match status" value="1"/>
</dbReference>
<evidence type="ECO:0000256" key="1">
    <source>
        <dbReference type="ARBA" id="ARBA00022670"/>
    </source>
</evidence>
<dbReference type="SUPFAM" id="SSF50494">
    <property type="entry name" value="Trypsin-like serine proteases"/>
    <property type="match status" value="1"/>
</dbReference>
<gene>
    <name evidence="8" type="ORF">FBEOM_4102</name>
</gene>
<dbReference type="PANTHER" id="PTHR24252:SF7">
    <property type="entry name" value="HYALIN"/>
    <property type="match status" value="1"/>
</dbReference>
<dbReference type="PRINTS" id="PR00722">
    <property type="entry name" value="CHYMOTRYPSIN"/>
</dbReference>
<evidence type="ECO:0000256" key="6">
    <source>
        <dbReference type="SAM" id="SignalP"/>
    </source>
</evidence>
<dbReference type="InterPro" id="IPR043504">
    <property type="entry name" value="Peptidase_S1_PA_chymotrypsin"/>
</dbReference>
<dbReference type="PROSITE" id="PS00134">
    <property type="entry name" value="TRYPSIN_HIS"/>
    <property type="match status" value="1"/>
</dbReference>
<dbReference type="PANTHER" id="PTHR24252">
    <property type="entry name" value="ACROSIN-RELATED"/>
    <property type="match status" value="1"/>
</dbReference>
<dbReference type="PROSITE" id="PS00135">
    <property type="entry name" value="TRYPSIN_SER"/>
    <property type="match status" value="1"/>
</dbReference>
<keyword evidence="3 5" id="KW-0720">Serine protease</keyword>
<name>A0A9P5DYI5_9HYPO</name>
<dbReference type="InterPro" id="IPR001314">
    <property type="entry name" value="Peptidase_S1A"/>
</dbReference>
<dbReference type="GO" id="GO:0006508">
    <property type="term" value="P:proteolysis"/>
    <property type="evidence" value="ECO:0007669"/>
    <property type="project" value="UniProtKB-KW"/>
</dbReference>
<keyword evidence="6" id="KW-0732">Signal</keyword>
<dbReference type="Proteomes" id="UP000730481">
    <property type="component" value="Unassembled WGS sequence"/>
</dbReference>
<dbReference type="InterPro" id="IPR001254">
    <property type="entry name" value="Trypsin_dom"/>
</dbReference>
<feature type="domain" description="Peptidase S1" evidence="7">
    <location>
        <begin position="29"/>
        <end position="254"/>
    </location>
</feature>
<dbReference type="GO" id="GO:0004252">
    <property type="term" value="F:serine-type endopeptidase activity"/>
    <property type="evidence" value="ECO:0007669"/>
    <property type="project" value="InterPro"/>
</dbReference>
<keyword evidence="2 5" id="KW-0378">Hydrolase</keyword>
<evidence type="ECO:0000313" key="8">
    <source>
        <dbReference type="EMBL" id="KAF4341936.1"/>
    </source>
</evidence>
<reference evidence="8" key="2">
    <citation type="submission" date="2020-02" db="EMBL/GenBank/DDBJ databases">
        <title>Identification and distribution of gene clusters putatively required for synthesis of sphingolipid metabolism inhibitors in phylogenetically diverse species of the filamentous fungus Fusarium.</title>
        <authorList>
            <person name="Kim H.-S."/>
            <person name="Busman M."/>
            <person name="Brown D.W."/>
            <person name="Divon H."/>
            <person name="Uhlig S."/>
            <person name="Proctor R.H."/>
        </authorList>
    </citation>
    <scope>NUCLEOTIDE SEQUENCE</scope>
    <source>
        <strain evidence="8">NRRL 25174</strain>
    </source>
</reference>
<dbReference type="FunFam" id="2.40.10.10:FF:000077">
    <property type="entry name" value="Predicted protein"/>
    <property type="match status" value="1"/>
</dbReference>
<dbReference type="AlphaFoldDB" id="A0A9P5DYI5"/>
<evidence type="ECO:0000256" key="3">
    <source>
        <dbReference type="ARBA" id="ARBA00022825"/>
    </source>
</evidence>
<keyword evidence="4" id="KW-1015">Disulfide bond</keyword>
<dbReference type="OrthoDB" id="6380398at2759"/>
<proteinExistence type="predicted"/>
<dbReference type="InterPro" id="IPR018114">
    <property type="entry name" value="TRYPSIN_HIS"/>
</dbReference>
<accession>A0A9P5DYI5</accession>
<feature type="chain" id="PRO_5040411119" evidence="6">
    <location>
        <begin position="18"/>
        <end position="254"/>
    </location>
</feature>
<comment type="caution">
    <text evidence="8">The sequence shown here is derived from an EMBL/GenBank/DDBJ whole genome shotgun (WGS) entry which is preliminary data.</text>
</comment>
<feature type="signal peptide" evidence="6">
    <location>
        <begin position="1"/>
        <end position="17"/>
    </location>
</feature>
<organism evidence="8 9">
    <name type="scientific">Fusarium beomiforme</name>
    <dbReference type="NCBI Taxonomy" id="44412"/>
    <lineage>
        <taxon>Eukaryota</taxon>
        <taxon>Fungi</taxon>
        <taxon>Dikarya</taxon>
        <taxon>Ascomycota</taxon>
        <taxon>Pezizomycotina</taxon>
        <taxon>Sordariomycetes</taxon>
        <taxon>Hypocreomycetidae</taxon>
        <taxon>Hypocreales</taxon>
        <taxon>Nectriaceae</taxon>
        <taxon>Fusarium</taxon>
        <taxon>Fusarium burgessii species complex</taxon>
    </lineage>
</organism>
<reference evidence="8" key="1">
    <citation type="journal article" date="2017" name="Mycologia">
        <title>Fusarium algeriense, sp. nov., a novel toxigenic crown rot pathogen of durum wheat from Algeria is nested in the Fusarium burgessii species complex.</title>
        <authorList>
            <person name="Laraba I."/>
            <person name="Keddad A."/>
            <person name="Boureghda H."/>
            <person name="Abdallah N."/>
            <person name="Vaughan M.M."/>
            <person name="Proctor R.H."/>
            <person name="Busman M."/>
            <person name="O'Donnell K."/>
        </authorList>
    </citation>
    <scope>NUCLEOTIDE SEQUENCE</scope>
    <source>
        <strain evidence="8">NRRL 25174</strain>
    </source>
</reference>
<sequence length="254" mass="25246">MVKFASVVALVAPLAAAAPAPAPQEVPNIVGGTSASAGEFPFIVSISRNGGPWCGGALLNADTVLTAAHCVYGYATSGFQIRAGSLSRTSGGVTSRLSSARVHPNYGSSSSTNDVAILKLSTSIPASGSIGYATLAASGSDPAAGAQYTVAGWGATSEGGTSTPVNLLKVTVPVVSRATCRSQYSSSAITDSMFCAGLSAGGKDSCQGDSGGPIVDSSKVLQGVVSWGDGCARPNKPGVYARIGALRSFIDTYA</sequence>
<dbReference type="Pfam" id="PF00089">
    <property type="entry name" value="Trypsin"/>
    <property type="match status" value="1"/>
</dbReference>
<dbReference type="CDD" id="cd00190">
    <property type="entry name" value="Tryp_SPc"/>
    <property type="match status" value="1"/>
</dbReference>
<dbReference type="EMBL" id="PVQB02000167">
    <property type="protein sequence ID" value="KAF4341936.1"/>
    <property type="molecule type" value="Genomic_DNA"/>
</dbReference>
<dbReference type="Gene3D" id="2.40.10.10">
    <property type="entry name" value="Trypsin-like serine proteases"/>
    <property type="match status" value="2"/>
</dbReference>
<evidence type="ECO:0000259" key="7">
    <source>
        <dbReference type="PROSITE" id="PS50240"/>
    </source>
</evidence>
<dbReference type="InterPro" id="IPR033116">
    <property type="entry name" value="TRYPSIN_SER"/>
</dbReference>
<evidence type="ECO:0000256" key="4">
    <source>
        <dbReference type="ARBA" id="ARBA00023157"/>
    </source>
</evidence>
<keyword evidence="1 5" id="KW-0645">Protease</keyword>
<evidence type="ECO:0000256" key="5">
    <source>
        <dbReference type="RuleBase" id="RU363034"/>
    </source>
</evidence>
<dbReference type="InterPro" id="IPR009003">
    <property type="entry name" value="Peptidase_S1_PA"/>
</dbReference>
<dbReference type="SMART" id="SM00020">
    <property type="entry name" value="Tryp_SPc"/>
    <property type="match status" value="1"/>
</dbReference>
<evidence type="ECO:0000313" key="9">
    <source>
        <dbReference type="Proteomes" id="UP000730481"/>
    </source>
</evidence>
<evidence type="ECO:0000256" key="2">
    <source>
        <dbReference type="ARBA" id="ARBA00022801"/>
    </source>
</evidence>
<keyword evidence="9" id="KW-1185">Reference proteome</keyword>
<protein>
    <submittedName>
        <fullName evidence="8">AChain A Fusarium Oxysporum trypsin At Atomic Resolution</fullName>
    </submittedName>
</protein>